<reference evidence="2" key="1">
    <citation type="journal article" date="2016" name="Nat. Genet.">
        <title>A high-quality carrot genome assembly provides new insights into carotenoid accumulation and asterid genome evolution.</title>
        <authorList>
            <person name="Iorizzo M."/>
            <person name="Ellison S."/>
            <person name="Senalik D."/>
            <person name="Zeng P."/>
            <person name="Satapoomin P."/>
            <person name="Huang J."/>
            <person name="Bowman M."/>
            <person name="Iovene M."/>
            <person name="Sanseverino W."/>
            <person name="Cavagnaro P."/>
            <person name="Yildiz M."/>
            <person name="Macko-Podgorni A."/>
            <person name="Moranska E."/>
            <person name="Grzebelus E."/>
            <person name="Grzebelus D."/>
            <person name="Ashrafi H."/>
            <person name="Zheng Z."/>
            <person name="Cheng S."/>
            <person name="Spooner D."/>
            <person name="Van Deynze A."/>
            <person name="Simon P."/>
        </authorList>
    </citation>
    <scope>NUCLEOTIDE SEQUENCE [LARGE SCALE GENOMIC DNA]</scope>
    <source>
        <tissue evidence="2">Leaf</tissue>
    </source>
</reference>
<name>A0A166GLL0_DAUCS</name>
<dbReference type="EMBL" id="CP093343">
    <property type="protein sequence ID" value="WOG82563.1"/>
    <property type="molecule type" value="Genomic_DNA"/>
</dbReference>
<evidence type="ECO:0000256" key="1">
    <source>
        <dbReference type="SAM" id="MobiDB-lite"/>
    </source>
</evidence>
<feature type="region of interest" description="Disordered" evidence="1">
    <location>
        <begin position="30"/>
        <end position="49"/>
    </location>
</feature>
<protein>
    <submittedName>
        <fullName evidence="2">Uncharacterized protein</fullName>
    </submittedName>
</protein>
<dbReference type="PANTHER" id="PTHR38386:SF6">
    <property type="entry name" value="OS05G0426900 PROTEIN"/>
    <property type="match status" value="1"/>
</dbReference>
<accession>A0A166GLL0</accession>
<proteinExistence type="predicted"/>
<dbReference type="OMA" id="NPNTQCP"/>
<keyword evidence="4" id="KW-1185">Reference proteome</keyword>
<feature type="region of interest" description="Disordered" evidence="1">
    <location>
        <begin position="1"/>
        <end position="22"/>
    </location>
</feature>
<sequence length="165" mass="18659">MSRYSKMKLVNNSTKSRSMDFSDLQSFPLETKIPTEPQHTKIKTQEPKTQINNTLQKLNEEEHNNNSSEGSFGMAKLSRNRSVSVNTSSLNMFKIEKQGSSAVKRVFSMRRSSSVSERYCRIHDQAVTVASPLHDDEDAHSTSVKKKKKYSSSSILKACKRLLGI</sequence>
<dbReference type="PANTHER" id="PTHR38386">
    <property type="entry name" value="OS05G0426900 PROTEIN"/>
    <property type="match status" value="1"/>
</dbReference>
<evidence type="ECO:0000313" key="3">
    <source>
        <dbReference type="EMBL" id="WOG82563.1"/>
    </source>
</evidence>
<dbReference type="Proteomes" id="UP000077755">
    <property type="component" value="Chromosome 1"/>
</dbReference>
<dbReference type="AlphaFoldDB" id="A0A166GLL0"/>
<reference evidence="3" key="2">
    <citation type="submission" date="2022-03" db="EMBL/GenBank/DDBJ databases">
        <title>Draft title - Genomic analysis of global carrot germplasm unveils the trajectory of domestication and the origin of high carotenoid orange carrot.</title>
        <authorList>
            <person name="Iorizzo M."/>
            <person name="Ellison S."/>
            <person name="Senalik D."/>
            <person name="Macko-Podgorni A."/>
            <person name="Grzebelus D."/>
            <person name="Bostan H."/>
            <person name="Rolling W."/>
            <person name="Curaba J."/>
            <person name="Simon P."/>
        </authorList>
    </citation>
    <scope>NUCLEOTIDE SEQUENCE</scope>
    <source>
        <tissue evidence="3">Leaf</tissue>
    </source>
</reference>
<dbReference type="Gramene" id="KZN09091">
    <property type="protein sequence ID" value="KZN09091"/>
    <property type="gene ID" value="DCAR_001747"/>
</dbReference>
<gene>
    <name evidence="2" type="ORF">DCAR_001747</name>
    <name evidence="3" type="ORF">DCAR_0101728</name>
</gene>
<evidence type="ECO:0000313" key="2">
    <source>
        <dbReference type="EMBL" id="KZN09091.1"/>
    </source>
</evidence>
<organism evidence="2">
    <name type="scientific">Daucus carota subsp. sativus</name>
    <name type="common">Carrot</name>
    <dbReference type="NCBI Taxonomy" id="79200"/>
    <lineage>
        <taxon>Eukaryota</taxon>
        <taxon>Viridiplantae</taxon>
        <taxon>Streptophyta</taxon>
        <taxon>Embryophyta</taxon>
        <taxon>Tracheophyta</taxon>
        <taxon>Spermatophyta</taxon>
        <taxon>Magnoliopsida</taxon>
        <taxon>eudicotyledons</taxon>
        <taxon>Gunneridae</taxon>
        <taxon>Pentapetalae</taxon>
        <taxon>asterids</taxon>
        <taxon>campanulids</taxon>
        <taxon>Apiales</taxon>
        <taxon>Apiaceae</taxon>
        <taxon>Apioideae</taxon>
        <taxon>Scandiceae</taxon>
        <taxon>Daucinae</taxon>
        <taxon>Daucus</taxon>
        <taxon>Daucus sect. Daucus</taxon>
    </lineage>
</organism>
<dbReference type="EMBL" id="LNRQ01000001">
    <property type="protein sequence ID" value="KZN09091.1"/>
    <property type="molecule type" value="Genomic_DNA"/>
</dbReference>
<evidence type="ECO:0000313" key="4">
    <source>
        <dbReference type="Proteomes" id="UP000077755"/>
    </source>
</evidence>